<evidence type="ECO:0000256" key="5">
    <source>
        <dbReference type="ARBA" id="ARBA00022832"/>
    </source>
</evidence>
<dbReference type="InterPro" id="IPR023213">
    <property type="entry name" value="CAT-like_dom_sf"/>
</dbReference>
<dbReference type="PROSITE" id="PS00440">
    <property type="entry name" value="ACYLTRANSF_C_2"/>
    <property type="match status" value="1"/>
</dbReference>
<feature type="active site" description="Proton acceptor" evidence="10">
    <location>
        <position position="338"/>
    </location>
</feature>
<dbReference type="GO" id="GO:0005739">
    <property type="term" value="C:mitochondrion"/>
    <property type="evidence" value="ECO:0007669"/>
    <property type="project" value="TreeGrafter"/>
</dbReference>
<feature type="domain" description="Choline/carnitine acyltransferase" evidence="12">
    <location>
        <begin position="165"/>
        <end position="623"/>
    </location>
</feature>
<comment type="similarity">
    <text evidence="2 11">Belongs to the carnitine/choline acetyltransferase family.</text>
</comment>
<dbReference type="InterPro" id="IPR042231">
    <property type="entry name" value="Cho/carn_acyl_trans_2"/>
</dbReference>
<dbReference type="OMA" id="WKLSTSH"/>
<evidence type="ECO:0000256" key="11">
    <source>
        <dbReference type="RuleBase" id="RU003801"/>
    </source>
</evidence>
<keyword evidence="9 11" id="KW-0012">Acyltransferase</keyword>
<dbReference type="Pfam" id="PF00755">
    <property type="entry name" value="Carn_acyltransf"/>
    <property type="match status" value="1"/>
</dbReference>
<keyword evidence="4" id="KW-0812">Transmembrane</keyword>
<dbReference type="Gene3D" id="3.30.559.10">
    <property type="entry name" value="Chloramphenicol acetyltransferase-like domain"/>
    <property type="match status" value="1"/>
</dbReference>
<reference evidence="14" key="1">
    <citation type="submission" date="2020-12" db="UniProtKB">
        <authorList>
            <consortium name="WormBaseParasite"/>
        </authorList>
    </citation>
    <scope>IDENTIFICATION</scope>
    <source>
        <strain evidence="14">MHco3</strain>
    </source>
</reference>
<dbReference type="Proteomes" id="UP000025227">
    <property type="component" value="Unplaced"/>
</dbReference>
<evidence type="ECO:0000256" key="1">
    <source>
        <dbReference type="ARBA" id="ARBA00004141"/>
    </source>
</evidence>
<dbReference type="GO" id="GO:0016020">
    <property type="term" value="C:membrane"/>
    <property type="evidence" value="ECO:0007669"/>
    <property type="project" value="UniProtKB-SubCell"/>
</dbReference>
<dbReference type="FunFam" id="3.30.559.10:FF:000002">
    <property type="entry name" value="carnitine O-palmitoyltransferase 1, liver isoform"/>
    <property type="match status" value="1"/>
</dbReference>
<evidence type="ECO:0000256" key="6">
    <source>
        <dbReference type="ARBA" id="ARBA00022989"/>
    </source>
</evidence>
<keyword evidence="7" id="KW-0443">Lipid metabolism</keyword>
<dbReference type="OrthoDB" id="240216at2759"/>
<evidence type="ECO:0000256" key="2">
    <source>
        <dbReference type="ARBA" id="ARBA00005232"/>
    </source>
</evidence>
<dbReference type="Gene3D" id="3.30.559.70">
    <property type="entry name" value="Choline/Carnitine o-acyltransferase, domain 2"/>
    <property type="match status" value="1"/>
</dbReference>
<dbReference type="InterPro" id="IPR039551">
    <property type="entry name" value="Cho/carn_acyl_trans"/>
</dbReference>
<dbReference type="PANTHER" id="PTHR22589">
    <property type="entry name" value="CARNITINE O-ACYLTRANSFERASE"/>
    <property type="match status" value="1"/>
</dbReference>
<dbReference type="GO" id="GO:0004095">
    <property type="term" value="F:carnitine O-palmitoyltransferase activity"/>
    <property type="evidence" value="ECO:0007669"/>
    <property type="project" value="TreeGrafter"/>
</dbReference>
<keyword evidence="8" id="KW-0472">Membrane</keyword>
<dbReference type="GO" id="GO:0006631">
    <property type="term" value="P:fatty acid metabolic process"/>
    <property type="evidence" value="ECO:0007669"/>
    <property type="project" value="UniProtKB-KW"/>
</dbReference>
<evidence type="ECO:0000313" key="14">
    <source>
        <dbReference type="WBParaSite" id="HCON_00158520-00001"/>
    </source>
</evidence>
<evidence type="ECO:0000256" key="4">
    <source>
        <dbReference type="ARBA" id="ARBA00022692"/>
    </source>
</evidence>
<evidence type="ECO:0000256" key="7">
    <source>
        <dbReference type="ARBA" id="ARBA00023098"/>
    </source>
</evidence>
<keyword evidence="3 11" id="KW-0808">Transferase</keyword>
<keyword evidence="13" id="KW-1185">Reference proteome</keyword>
<name>A0A7I4YZA6_HAECO</name>
<comment type="subcellular location">
    <subcellularLocation>
        <location evidence="1">Membrane</location>
        <topology evidence="1">Multi-pass membrane protein</topology>
    </subcellularLocation>
</comment>
<dbReference type="PANTHER" id="PTHR22589:SF99">
    <property type="entry name" value="CHOLINE_CARNITINE ACYLTRANSFERASE DOMAIN-CONTAINING PROTEIN"/>
    <property type="match status" value="1"/>
</dbReference>
<evidence type="ECO:0000256" key="3">
    <source>
        <dbReference type="ARBA" id="ARBA00022679"/>
    </source>
</evidence>
<organism evidence="13 14">
    <name type="scientific">Haemonchus contortus</name>
    <name type="common">Barber pole worm</name>
    <dbReference type="NCBI Taxonomy" id="6289"/>
    <lineage>
        <taxon>Eukaryota</taxon>
        <taxon>Metazoa</taxon>
        <taxon>Ecdysozoa</taxon>
        <taxon>Nematoda</taxon>
        <taxon>Chromadorea</taxon>
        <taxon>Rhabditida</taxon>
        <taxon>Rhabditina</taxon>
        <taxon>Rhabditomorpha</taxon>
        <taxon>Strongyloidea</taxon>
        <taxon>Trichostrongylidae</taxon>
        <taxon>Haemonchus</taxon>
    </lineage>
</organism>
<dbReference type="WBParaSite" id="HCON_00158520-00001">
    <property type="protein sequence ID" value="HCON_00158520-00001"/>
    <property type="gene ID" value="HCON_00158520"/>
</dbReference>
<evidence type="ECO:0000256" key="8">
    <source>
        <dbReference type="ARBA" id="ARBA00023136"/>
    </source>
</evidence>
<sequence length="637" mass="72098">MSNGSNGTVGPLVEPFPLQKTFPTPFQRTCYKFYASVDNRLWPVRPVYFLAGAATIGAIQVKLTPELLSGYVPVFTNKFVEWTKVCAVSLVTAYVPVFLLRQFLKHFYFSYKGFLFDDPKKPSLVTRFWGLCRQLLTVSPPLLKSCEHLLPCLPLPNLEDTLGSGLVCSCHYDKLYSVCRVPGEEVDKLVNYGISKHIVAIYNGCFYKVMLCDEKNRMYSIDQLSKIYAEIFSRNGKLTGPASRVAALTADRRDEWARNREKFFLKNPKNAATLHEIESAAFMIVLDDGEYFNDPKDPDTMSHFLKNMLAGNGANRWADKSLNYVIGRNSRCGGTTEHSIADGAEFDHIMENFTALEFLTPYPTLKEQQQIEKITEKDRDVTLAIRLPVEVTDEMASAIERSYSEYAKLRDDVDLAATLFRDFGKGHIKKCGLSPDAFVQMAIQLANYRDQNRFVLTYEAASVRFYKNSRTETLRSVTDESCEFVYAMINANATREEKIEKLRKACAAHTFNNKEAMVGRGVDRHLFVLYVLSKGTNTSSPFLDHYISQPWLLSTSHVPNVTNQIDEDTEPWRTWSGACFGAVAKNGYGVCYRFGGNHMICAHVSSYKSAENTDSARFRSHLTTAFKEIAALFEETK</sequence>
<evidence type="ECO:0000313" key="13">
    <source>
        <dbReference type="Proteomes" id="UP000025227"/>
    </source>
</evidence>
<accession>A0A7I4YZA6</accession>
<keyword evidence="6" id="KW-1133">Transmembrane helix</keyword>
<dbReference type="SUPFAM" id="SSF52777">
    <property type="entry name" value="CoA-dependent acyltransferases"/>
    <property type="match status" value="2"/>
</dbReference>
<protein>
    <submittedName>
        <fullName evidence="14">Carn_acyltransf domain-containing protein</fullName>
    </submittedName>
</protein>
<proteinExistence type="inferred from homology"/>
<evidence type="ECO:0000256" key="10">
    <source>
        <dbReference type="PIRSR" id="PIRSR600542-1"/>
    </source>
</evidence>
<evidence type="ECO:0000259" key="12">
    <source>
        <dbReference type="Pfam" id="PF00755"/>
    </source>
</evidence>
<dbReference type="AlphaFoldDB" id="A0A7I4YZA6"/>
<dbReference type="InterPro" id="IPR000542">
    <property type="entry name" value="Carn_acyl_trans"/>
</dbReference>
<dbReference type="GO" id="GO:0009437">
    <property type="term" value="P:carnitine metabolic process"/>
    <property type="evidence" value="ECO:0007669"/>
    <property type="project" value="TreeGrafter"/>
</dbReference>
<keyword evidence="5" id="KW-0276">Fatty acid metabolism</keyword>
<evidence type="ECO:0000256" key="9">
    <source>
        <dbReference type="ARBA" id="ARBA00023315"/>
    </source>
</evidence>